<evidence type="ECO:0000313" key="1">
    <source>
        <dbReference type="EMBL" id="GIN95273.1"/>
    </source>
</evidence>
<comment type="caution">
    <text evidence="1">The sequence shown here is derived from an EMBL/GenBank/DDBJ whole genome shotgun (WGS) entry which is preliminary data.</text>
</comment>
<organism evidence="1 2">
    <name type="scientific">Siminovitchia terrae</name>
    <name type="common">Bacillus terrae</name>
    <dbReference type="NCBI Taxonomy" id="1914933"/>
    <lineage>
        <taxon>Bacteria</taxon>
        <taxon>Bacillati</taxon>
        <taxon>Bacillota</taxon>
        <taxon>Bacilli</taxon>
        <taxon>Bacillales</taxon>
        <taxon>Bacillaceae</taxon>
        <taxon>Siminovitchia</taxon>
    </lineage>
</organism>
<protein>
    <submittedName>
        <fullName evidence="1">Uncharacterized protein</fullName>
    </submittedName>
</protein>
<gene>
    <name evidence="1" type="ORF">J6TS1_11430</name>
</gene>
<accession>A0ABQ4KTA6</accession>
<proteinExistence type="predicted"/>
<dbReference type="EMBL" id="BORJ01000002">
    <property type="protein sequence ID" value="GIN95273.1"/>
    <property type="molecule type" value="Genomic_DNA"/>
</dbReference>
<name>A0ABQ4KTA6_SIMTE</name>
<dbReference type="Proteomes" id="UP000680670">
    <property type="component" value="Unassembled WGS sequence"/>
</dbReference>
<reference evidence="1 2" key="1">
    <citation type="submission" date="2021-03" db="EMBL/GenBank/DDBJ databases">
        <title>Antimicrobial resistance genes in bacteria isolated from Japanese honey, and their potential for conferring macrolide and lincosamide resistance in the American foulbrood pathogen Paenibacillus larvae.</title>
        <authorList>
            <person name="Okamoto M."/>
            <person name="Kumagai M."/>
            <person name="Kanamori H."/>
            <person name="Takamatsu D."/>
        </authorList>
    </citation>
    <scope>NUCLEOTIDE SEQUENCE [LARGE SCALE GENOMIC DNA]</scope>
    <source>
        <strain evidence="1 2">J6TS1</strain>
    </source>
</reference>
<evidence type="ECO:0000313" key="2">
    <source>
        <dbReference type="Proteomes" id="UP000680670"/>
    </source>
</evidence>
<sequence length="52" mass="6221">MYSKDETNVGLHMYMYMPFSHLYLREGLFVSPKRDIEIPTVVFIPHEKEMVT</sequence>
<keyword evidence="2" id="KW-1185">Reference proteome</keyword>